<gene>
    <name evidence="1" type="ORF">BGZ99_004352</name>
</gene>
<dbReference type="AlphaFoldDB" id="A0A9P6RKJ7"/>
<dbReference type="OrthoDB" id="2421439at2759"/>
<dbReference type="Proteomes" id="UP000738325">
    <property type="component" value="Unassembled WGS sequence"/>
</dbReference>
<organism evidence="1 2">
    <name type="scientific">Dissophora globulifera</name>
    <dbReference type="NCBI Taxonomy" id="979702"/>
    <lineage>
        <taxon>Eukaryota</taxon>
        <taxon>Fungi</taxon>
        <taxon>Fungi incertae sedis</taxon>
        <taxon>Mucoromycota</taxon>
        <taxon>Mortierellomycotina</taxon>
        <taxon>Mortierellomycetes</taxon>
        <taxon>Mortierellales</taxon>
        <taxon>Mortierellaceae</taxon>
        <taxon>Dissophora</taxon>
    </lineage>
</organism>
<evidence type="ECO:0000313" key="2">
    <source>
        <dbReference type="Proteomes" id="UP000738325"/>
    </source>
</evidence>
<accession>A0A9P6RKJ7</accession>
<comment type="caution">
    <text evidence="1">The sequence shown here is derived from an EMBL/GenBank/DDBJ whole genome shotgun (WGS) entry which is preliminary data.</text>
</comment>
<proteinExistence type="predicted"/>
<keyword evidence="2" id="KW-1185">Reference proteome</keyword>
<name>A0A9P6RKJ7_9FUNG</name>
<protein>
    <submittedName>
        <fullName evidence="1">Uncharacterized protein</fullName>
    </submittedName>
</protein>
<reference evidence="1" key="1">
    <citation type="journal article" date="2020" name="Fungal Divers.">
        <title>Resolving the Mortierellaceae phylogeny through synthesis of multi-gene phylogenetics and phylogenomics.</title>
        <authorList>
            <person name="Vandepol N."/>
            <person name="Liber J."/>
            <person name="Desiro A."/>
            <person name="Na H."/>
            <person name="Kennedy M."/>
            <person name="Barry K."/>
            <person name="Grigoriev I.V."/>
            <person name="Miller A.N."/>
            <person name="O'Donnell K."/>
            <person name="Stajich J.E."/>
            <person name="Bonito G."/>
        </authorList>
    </citation>
    <scope>NUCLEOTIDE SEQUENCE</scope>
    <source>
        <strain evidence="1">REB-010B</strain>
    </source>
</reference>
<sequence>MDLENRITSAHAAQTFLVSMEAYAKFPEPERRFFEQIRERYACNEYYDIDLHTKLNEIGEDRIALLEQQVFTEFLGVRSQYAPAYYTF</sequence>
<dbReference type="EMBL" id="JAAAIP010000271">
    <property type="protein sequence ID" value="KAG0320708.1"/>
    <property type="molecule type" value="Genomic_DNA"/>
</dbReference>
<evidence type="ECO:0000313" key="1">
    <source>
        <dbReference type="EMBL" id="KAG0320708.1"/>
    </source>
</evidence>